<accession>A0ABV0JWF4</accession>
<organism evidence="1 2">
    <name type="scientific">Funiculus sociatus GB2-A5</name>
    <dbReference type="NCBI Taxonomy" id="2933946"/>
    <lineage>
        <taxon>Bacteria</taxon>
        <taxon>Bacillati</taxon>
        <taxon>Cyanobacteriota</taxon>
        <taxon>Cyanophyceae</taxon>
        <taxon>Coleofasciculales</taxon>
        <taxon>Coleofasciculaceae</taxon>
        <taxon>Funiculus</taxon>
    </lineage>
</organism>
<keyword evidence="2" id="KW-1185">Reference proteome</keyword>
<protein>
    <submittedName>
        <fullName evidence="1">Uncharacterized protein</fullName>
    </submittedName>
</protein>
<evidence type="ECO:0000313" key="2">
    <source>
        <dbReference type="Proteomes" id="UP001442494"/>
    </source>
</evidence>
<comment type="caution">
    <text evidence="1">The sequence shown here is derived from an EMBL/GenBank/DDBJ whole genome shotgun (WGS) entry which is preliminary data.</text>
</comment>
<name>A0ABV0JWF4_9CYAN</name>
<gene>
    <name evidence="1" type="ORF">NDI37_25305</name>
</gene>
<proteinExistence type="predicted"/>
<reference evidence="1 2" key="1">
    <citation type="submission" date="2022-04" db="EMBL/GenBank/DDBJ databases">
        <title>Positive selection, recombination, and allopatry shape intraspecific diversity of widespread and dominant cyanobacteria.</title>
        <authorList>
            <person name="Wei J."/>
            <person name="Shu W."/>
            <person name="Hu C."/>
        </authorList>
    </citation>
    <scope>NUCLEOTIDE SEQUENCE [LARGE SCALE GENOMIC DNA]</scope>
    <source>
        <strain evidence="1 2">GB2-A5</strain>
    </source>
</reference>
<dbReference type="EMBL" id="JAMPKK010000086">
    <property type="protein sequence ID" value="MEP0867767.1"/>
    <property type="molecule type" value="Genomic_DNA"/>
</dbReference>
<evidence type="ECO:0000313" key="1">
    <source>
        <dbReference type="EMBL" id="MEP0867767.1"/>
    </source>
</evidence>
<dbReference type="RefSeq" id="WP_190420774.1">
    <property type="nucleotide sequence ID" value="NZ_JAMPKK010000086.1"/>
</dbReference>
<sequence length="58" mass="6230">MKNTRLSAVHCGNILFSFTFSRPVGLVRSLSIYTGSDTIKLGVESGGAKLLIMQSLTL</sequence>
<dbReference type="Proteomes" id="UP001442494">
    <property type="component" value="Unassembled WGS sequence"/>
</dbReference>